<feature type="compositionally biased region" description="Low complexity" evidence="1">
    <location>
        <begin position="1211"/>
        <end position="1229"/>
    </location>
</feature>
<feature type="compositionally biased region" description="Low complexity" evidence="1">
    <location>
        <begin position="967"/>
        <end position="980"/>
    </location>
</feature>
<feature type="region of interest" description="Disordered" evidence="1">
    <location>
        <begin position="1007"/>
        <end position="1426"/>
    </location>
</feature>
<keyword evidence="3" id="KW-1185">Reference proteome</keyword>
<feature type="compositionally biased region" description="Polar residues" evidence="1">
    <location>
        <begin position="1057"/>
        <end position="1066"/>
    </location>
</feature>
<feature type="compositionally biased region" description="Polar residues" evidence="1">
    <location>
        <begin position="1299"/>
        <end position="1325"/>
    </location>
</feature>
<feature type="compositionally biased region" description="Low complexity" evidence="1">
    <location>
        <begin position="1175"/>
        <end position="1190"/>
    </location>
</feature>
<feature type="compositionally biased region" description="Basic residues" evidence="1">
    <location>
        <begin position="800"/>
        <end position="811"/>
    </location>
</feature>
<feature type="region of interest" description="Disordered" evidence="1">
    <location>
        <begin position="533"/>
        <end position="691"/>
    </location>
</feature>
<feature type="compositionally biased region" description="Polar residues" evidence="1">
    <location>
        <begin position="871"/>
        <end position="880"/>
    </location>
</feature>
<organism evidence="2 3">
    <name type="scientific">Littorina saxatilis</name>
    <dbReference type="NCBI Taxonomy" id="31220"/>
    <lineage>
        <taxon>Eukaryota</taxon>
        <taxon>Metazoa</taxon>
        <taxon>Spiralia</taxon>
        <taxon>Lophotrochozoa</taxon>
        <taxon>Mollusca</taxon>
        <taxon>Gastropoda</taxon>
        <taxon>Caenogastropoda</taxon>
        <taxon>Littorinimorpha</taxon>
        <taxon>Littorinoidea</taxon>
        <taxon>Littorinidae</taxon>
        <taxon>Littorina</taxon>
    </lineage>
</organism>
<evidence type="ECO:0000256" key="1">
    <source>
        <dbReference type="SAM" id="MobiDB-lite"/>
    </source>
</evidence>
<feature type="compositionally biased region" description="Low complexity" evidence="1">
    <location>
        <begin position="1030"/>
        <end position="1053"/>
    </location>
</feature>
<feature type="compositionally biased region" description="Basic and acidic residues" evidence="1">
    <location>
        <begin position="1280"/>
        <end position="1298"/>
    </location>
</feature>
<feature type="compositionally biased region" description="Basic and acidic residues" evidence="1">
    <location>
        <begin position="369"/>
        <end position="385"/>
    </location>
</feature>
<feature type="compositionally biased region" description="Basic and acidic residues" evidence="1">
    <location>
        <begin position="1084"/>
        <end position="1102"/>
    </location>
</feature>
<feature type="region of interest" description="Disordered" evidence="1">
    <location>
        <begin position="125"/>
        <end position="146"/>
    </location>
</feature>
<feature type="compositionally biased region" description="Low complexity" evidence="1">
    <location>
        <begin position="902"/>
        <end position="911"/>
    </location>
</feature>
<feature type="compositionally biased region" description="Polar residues" evidence="1">
    <location>
        <begin position="1103"/>
        <end position="1115"/>
    </location>
</feature>
<proteinExistence type="predicted"/>
<feature type="compositionally biased region" description="Basic and acidic residues" evidence="1">
    <location>
        <begin position="391"/>
        <end position="410"/>
    </location>
</feature>
<protein>
    <submittedName>
        <fullName evidence="2">Uncharacterized protein</fullName>
    </submittedName>
</protein>
<evidence type="ECO:0000313" key="2">
    <source>
        <dbReference type="EMBL" id="KAK7098237.1"/>
    </source>
</evidence>
<feature type="region of interest" description="Disordered" evidence="1">
    <location>
        <begin position="233"/>
        <end position="347"/>
    </location>
</feature>
<feature type="compositionally biased region" description="Polar residues" evidence="1">
    <location>
        <begin position="1339"/>
        <end position="1352"/>
    </location>
</feature>
<feature type="compositionally biased region" description="Polar residues" evidence="1">
    <location>
        <begin position="251"/>
        <end position="268"/>
    </location>
</feature>
<feature type="compositionally biased region" description="Basic and acidic residues" evidence="1">
    <location>
        <begin position="590"/>
        <end position="607"/>
    </location>
</feature>
<accession>A0AAN9G7Y3</accession>
<dbReference type="EMBL" id="JBAMIC010000012">
    <property type="protein sequence ID" value="KAK7098237.1"/>
    <property type="molecule type" value="Genomic_DNA"/>
</dbReference>
<feature type="compositionally biased region" description="Polar residues" evidence="1">
    <location>
        <begin position="913"/>
        <end position="960"/>
    </location>
</feature>
<feature type="compositionally biased region" description="Polar residues" evidence="1">
    <location>
        <begin position="1132"/>
        <end position="1148"/>
    </location>
</feature>
<evidence type="ECO:0000313" key="3">
    <source>
        <dbReference type="Proteomes" id="UP001374579"/>
    </source>
</evidence>
<feature type="compositionally biased region" description="Basic and acidic residues" evidence="1">
    <location>
        <begin position="57"/>
        <end position="68"/>
    </location>
</feature>
<gene>
    <name evidence="2" type="ORF">V1264_002578</name>
</gene>
<feature type="compositionally biased region" description="Polar residues" evidence="1">
    <location>
        <begin position="841"/>
        <end position="863"/>
    </location>
</feature>
<feature type="compositionally biased region" description="Low complexity" evidence="1">
    <location>
        <begin position="311"/>
        <end position="325"/>
    </location>
</feature>
<feature type="region of interest" description="Disordered" evidence="1">
    <location>
        <begin position="799"/>
        <end position="980"/>
    </location>
</feature>
<feature type="compositionally biased region" description="Polar residues" evidence="1">
    <location>
        <begin position="326"/>
        <end position="340"/>
    </location>
</feature>
<sequence>MPTVPAVKSGTGHSKVKAIPRLTSARRLDTWEVKRGQTDAGRTLEDRGAKVGQLHERAVKAGRGEELGGKTGEAGRPQTHRRDTISNSLTQTVTVAQYTQDPNSSGQDSSDLWQVSSCSEVTLHAAETEHKASEPSRDPTRKGQTLSELRQLYDKSGAGRSKSGHCLCCPLHPDHARSLLFVDYLYLLRMHKFYVGRFDPDPAGLLCQGQSLFEHGRSFVDAELARHRQQFVKKGKNLQRAHNCASVPRMTDNSSNAPLTKNRPQSTGPMKSPSSKKPPIPKPRKKQRLGVRRSLVSSFGNLFRRRKTSKSSRSSQSVDSSRSHSATQADRSLHTKTSSGKVDRSSAPVLATSAVKLHKCSALKTPSGESHKCEVVRTSSEKMGKTPEGTKSSDEMDKTVGVKRSSDRANKTVAVDKSCGETEGSLKQKTLAPRHQVNPAMKTSTARSDKSTVAGAENCSALRESSSAGKTEEQASGVCTDQISVSVSATDQYMSPHFMEAAQNFLKYFPPHLQQMAKDIAIRNEVKSATETVQAPVVEANMPDSQHKQTKSSDASMPDRQHKQIKATDPSMPDRRHKQTKATDPSMPDCQHKQIKAKDRSMPDCQHKQTKATDASMPDRQHKQTKATDASMPEGQHKQIKATDASLPEPQHKQTKTLDASMPDLQPTQTKASDTSLPDPQHTQTKAHQKHPCLEHSIFTKRVPKQTITKLKESGTGIYLGDGIYAVKMSGADHAQDKLKLVSALEKEEEKQEQGEKRGGECHKKLLQAKKESQPAVHKERSTSRERILCAAYSTENTPRRKKLVKRKSGGHRASSQEVLKTRQDLQLGSELVPEGVPLLEQSSSDLPHTGSSVPATHSTNASHPVVVMKSLSSTGSDLYSQPFGVKTLKGSKSEPNKTAEEASSVSAKSKQTSRVPKSQVSSISKQALTSVNPEQAQTLVSSKQAQTIKSPKQAQNPKSPKQEARPSSPKSVTPVSKSPPLILAVKSTVPALPVVTSVSHVQHWLSASPMSGPKSQGHQSGKAKAMSGLPSPKSVSLTSVSKLSSHSAANSLFPQEDSQTRQTAVSKPPLPKQLHGPLEADSELPHSERGSEETPLLEKKTVSSAQRSLSPSAHSKTRIPVAKSYTVCAPDTTSPRSNMSASPNSLSPLLFSKYPYSFPRSASPTSHVPSCPDSPSVRSRSKSPVLRSLPYDHDMSVEPTKALHHTGHLSKSSSSPSSSSRPGRKAGSPIAQKKTKHLLSADTSSNQHKREKKRQESSNSRIKTSRHSQAKEYGLSQRKVGDVSSRKKRYPGHDSKPRSSATETTSPSCHVVSRSSVTGSTNPSRHVKSSHVKPKFTVTGSTSPSRISNKRQAVLRSSRTGSTRRSHGSSKRAVSDSDSSESDSSPDRHRAKSRSSSTETDSDSISPSPIVYKRVTTLSEDEGPDDQYLFDFFK</sequence>
<feature type="compositionally biased region" description="Basic and acidic residues" evidence="1">
    <location>
        <begin position="892"/>
        <end position="901"/>
    </location>
</feature>
<reference evidence="2 3" key="1">
    <citation type="submission" date="2024-02" db="EMBL/GenBank/DDBJ databases">
        <title>Chromosome-scale genome assembly of the rough periwinkle Littorina saxatilis.</title>
        <authorList>
            <person name="De Jode A."/>
            <person name="Faria R."/>
            <person name="Formenti G."/>
            <person name="Sims Y."/>
            <person name="Smith T.P."/>
            <person name="Tracey A."/>
            <person name="Wood J.M.D."/>
            <person name="Zagrodzka Z.B."/>
            <person name="Johannesson K."/>
            <person name="Butlin R.K."/>
            <person name="Leder E.H."/>
        </authorList>
    </citation>
    <scope>NUCLEOTIDE SEQUENCE [LARGE SCALE GENOMIC DNA]</scope>
    <source>
        <strain evidence="2">Snail1</strain>
        <tissue evidence="2">Muscle</tissue>
    </source>
</reference>
<feature type="compositionally biased region" description="Low complexity" evidence="1">
    <location>
        <begin position="1395"/>
        <end position="1411"/>
    </location>
</feature>
<feature type="region of interest" description="Disordered" evidence="1">
    <location>
        <begin position="364"/>
        <end position="455"/>
    </location>
</feature>
<comment type="caution">
    <text evidence="2">The sequence shown here is derived from an EMBL/GenBank/DDBJ whole genome shotgun (WGS) entry which is preliminary data.</text>
</comment>
<dbReference type="Proteomes" id="UP001374579">
    <property type="component" value="Unassembled WGS sequence"/>
</dbReference>
<feature type="compositionally biased region" description="Basic residues" evidence="1">
    <location>
        <begin position="282"/>
        <end position="291"/>
    </location>
</feature>
<feature type="compositionally biased region" description="Polar residues" evidence="1">
    <location>
        <begin position="666"/>
        <end position="684"/>
    </location>
</feature>
<feature type="compositionally biased region" description="Basic and acidic residues" evidence="1">
    <location>
        <begin position="126"/>
        <end position="141"/>
    </location>
</feature>
<name>A0AAN9G7Y3_9CAEN</name>
<feature type="region of interest" description="Disordered" evidence="1">
    <location>
        <begin position="57"/>
        <end position="82"/>
    </location>
</feature>
<feature type="compositionally biased region" description="Basic residues" evidence="1">
    <location>
        <begin position="1326"/>
        <end position="1335"/>
    </location>
</feature>